<sequence>MKFPSFCTLTLLLSLATIFVVDMAAADCSGLRRLSCHVHCNLKGYQCDVHTCKCEVFATSWSGVTLGHLLKTLESHHLGIFSYPSQDDLSVGGMLAVGAHGSGIKTIDGQFGGRQFGKNNSSPLWSKKVPSKYQMAKLFGTENSSVRGWNYQLRNYCHICGKAPSINYVTLASMGKIGFFPYPAHVSQCYVIYGRRQSRKLIKTIFAKLTDFHIKTATHPKILGHAYGTFSNLVLEMDVIAWDNHTQKYVVKTLPRSHPDTKAFLVNLGRTFVTRVKIRVGADQMLKSQTFFVNVRQLFGTVRDYDKPNLSDFLDSYGRIQAYSMGTGGDSSVFLFTWHPVPEKPTGSKFTDTPYNYHFENYPPILNTLLKWVLAWIPQIWWFLSRLSFNFMVFVSYLTGSQDYWGLSKNHFLYTPKSTPIFRVNSFVVVTSRQNFQTVVSIIRQDFDDLASGGNIRTRPVPSRPEYDIVIWFEFATFPETRKAQEFLAGLQSLLFRDIHQVYGVLRMEWAKGWGHTGERGWGNETIFDTLPNVFSSSEELREWNEGVEILERSSYDRLVIKFPRRPRANPGSPASLSSSSNNPGSSEVLKEHDMLTG</sequence>
<organism evidence="6 7">
    <name type="scientific">Folsomia candida</name>
    <name type="common">Springtail</name>
    <dbReference type="NCBI Taxonomy" id="158441"/>
    <lineage>
        <taxon>Eukaryota</taxon>
        <taxon>Metazoa</taxon>
        <taxon>Ecdysozoa</taxon>
        <taxon>Arthropoda</taxon>
        <taxon>Hexapoda</taxon>
        <taxon>Collembola</taxon>
        <taxon>Entomobryomorpha</taxon>
        <taxon>Isotomoidea</taxon>
        <taxon>Isotomidae</taxon>
        <taxon>Proisotominae</taxon>
        <taxon>Folsomia</taxon>
    </lineage>
</organism>
<dbReference type="GO" id="GO:0003824">
    <property type="term" value="F:catalytic activity"/>
    <property type="evidence" value="ECO:0007669"/>
    <property type="project" value="InterPro"/>
</dbReference>
<dbReference type="InterPro" id="IPR016164">
    <property type="entry name" value="FAD-linked_Oxase-like_C"/>
</dbReference>
<dbReference type="AlphaFoldDB" id="A0A226DIQ3"/>
<evidence type="ECO:0000256" key="3">
    <source>
        <dbReference type="SAM" id="MobiDB-lite"/>
    </source>
</evidence>
<feature type="chain" id="PRO_5012895109" description="Cholesterol oxidase substrate-binding domain-containing protein" evidence="4">
    <location>
        <begin position="27"/>
        <end position="598"/>
    </location>
</feature>
<name>A0A226DIQ3_FOLCA</name>
<feature type="domain" description="Cholesterol oxidase substrate-binding" evidence="5">
    <location>
        <begin position="293"/>
        <end position="448"/>
    </location>
</feature>
<proteinExistence type="predicted"/>
<feature type="region of interest" description="Disordered" evidence="3">
    <location>
        <begin position="566"/>
        <end position="598"/>
    </location>
</feature>
<keyword evidence="4" id="KW-0732">Signal</keyword>
<evidence type="ECO:0000256" key="4">
    <source>
        <dbReference type="SAM" id="SignalP"/>
    </source>
</evidence>
<evidence type="ECO:0000313" key="6">
    <source>
        <dbReference type="EMBL" id="OXA45415.1"/>
    </source>
</evidence>
<dbReference type="Proteomes" id="UP000198287">
    <property type="component" value="Unassembled WGS sequence"/>
</dbReference>
<keyword evidence="7" id="KW-1185">Reference proteome</keyword>
<dbReference type="GO" id="GO:0050660">
    <property type="term" value="F:flavin adenine dinucleotide binding"/>
    <property type="evidence" value="ECO:0007669"/>
    <property type="project" value="InterPro"/>
</dbReference>
<keyword evidence="2" id="KW-0274">FAD</keyword>
<feature type="compositionally biased region" description="Basic and acidic residues" evidence="3">
    <location>
        <begin position="589"/>
        <end position="598"/>
    </location>
</feature>
<dbReference type="Gene3D" id="3.40.462.10">
    <property type="entry name" value="FAD-linked oxidases, C-terminal domain"/>
    <property type="match status" value="2"/>
</dbReference>
<protein>
    <recommendedName>
        <fullName evidence="5">Cholesterol oxidase substrate-binding domain-containing protein</fullName>
    </recommendedName>
</protein>
<dbReference type="InterPro" id="IPR036318">
    <property type="entry name" value="FAD-bd_PCMH-like_sf"/>
</dbReference>
<dbReference type="SUPFAM" id="SSF56176">
    <property type="entry name" value="FAD-binding/transporter-associated domain-like"/>
    <property type="match status" value="1"/>
</dbReference>
<keyword evidence="1" id="KW-0285">Flavoprotein</keyword>
<evidence type="ECO:0000313" key="7">
    <source>
        <dbReference type="Proteomes" id="UP000198287"/>
    </source>
</evidence>
<accession>A0A226DIQ3</accession>
<feature type="compositionally biased region" description="Low complexity" evidence="3">
    <location>
        <begin position="569"/>
        <end position="587"/>
    </location>
</feature>
<reference evidence="6 7" key="1">
    <citation type="submission" date="2015-12" db="EMBL/GenBank/DDBJ databases">
        <title>The genome of Folsomia candida.</title>
        <authorList>
            <person name="Faddeeva A."/>
            <person name="Derks M.F."/>
            <person name="Anvar Y."/>
            <person name="Smit S."/>
            <person name="Van Straalen N."/>
            <person name="Roelofs D."/>
        </authorList>
    </citation>
    <scope>NUCLEOTIDE SEQUENCE [LARGE SCALE GENOMIC DNA]</scope>
    <source>
        <strain evidence="6 7">VU population</strain>
        <tissue evidence="6">Whole body</tissue>
    </source>
</reference>
<feature type="domain" description="Cholesterol oxidase substrate-binding" evidence="5">
    <location>
        <begin position="458"/>
        <end position="554"/>
    </location>
</feature>
<dbReference type="OrthoDB" id="610608at2759"/>
<comment type="caution">
    <text evidence="6">The sequence shown here is derived from an EMBL/GenBank/DDBJ whole genome shotgun (WGS) entry which is preliminary data.</text>
</comment>
<evidence type="ECO:0000256" key="1">
    <source>
        <dbReference type="ARBA" id="ARBA00022630"/>
    </source>
</evidence>
<dbReference type="InterPro" id="IPR016169">
    <property type="entry name" value="FAD-bd_PCMH_sub2"/>
</dbReference>
<evidence type="ECO:0000259" key="5">
    <source>
        <dbReference type="Pfam" id="PF09129"/>
    </source>
</evidence>
<dbReference type="InterPro" id="IPR016170">
    <property type="entry name" value="Cytok_DH_C_sf"/>
</dbReference>
<dbReference type="InterPro" id="IPR015213">
    <property type="entry name" value="Cholesterol_OX_subst-bd"/>
</dbReference>
<dbReference type="SUPFAM" id="SSF55103">
    <property type="entry name" value="FAD-linked oxidases, C-terminal domain"/>
    <property type="match status" value="1"/>
</dbReference>
<gene>
    <name evidence="6" type="ORF">Fcan01_19873</name>
</gene>
<evidence type="ECO:0000256" key="2">
    <source>
        <dbReference type="ARBA" id="ARBA00022827"/>
    </source>
</evidence>
<feature type="signal peptide" evidence="4">
    <location>
        <begin position="1"/>
        <end position="26"/>
    </location>
</feature>
<dbReference type="Pfam" id="PF09129">
    <property type="entry name" value="Chol_subst-bind"/>
    <property type="match status" value="2"/>
</dbReference>
<dbReference type="EMBL" id="LNIX01000018">
    <property type="protein sequence ID" value="OXA45415.1"/>
    <property type="molecule type" value="Genomic_DNA"/>
</dbReference>
<dbReference type="Gene3D" id="3.30.465.10">
    <property type="match status" value="2"/>
</dbReference>